<gene>
    <name evidence="1" type="ORF">BDN71DRAFT_1436270</name>
</gene>
<evidence type="ECO:0000313" key="2">
    <source>
        <dbReference type="Proteomes" id="UP000807025"/>
    </source>
</evidence>
<dbReference type="EMBL" id="MU154723">
    <property type="protein sequence ID" value="KAF9488249.1"/>
    <property type="molecule type" value="Genomic_DNA"/>
</dbReference>
<comment type="caution">
    <text evidence="1">The sequence shown here is derived from an EMBL/GenBank/DDBJ whole genome shotgun (WGS) entry which is preliminary data.</text>
</comment>
<reference evidence="1" key="1">
    <citation type="submission" date="2020-11" db="EMBL/GenBank/DDBJ databases">
        <authorList>
            <consortium name="DOE Joint Genome Institute"/>
            <person name="Ahrendt S."/>
            <person name="Riley R."/>
            <person name="Andreopoulos W."/>
            <person name="Labutti K."/>
            <person name="Pangilinan J."/>
            <person name="Ruiz-Duenas F.J."/>
            <person name="Barrasa J.M."/>
            <person name="Sanchez-Garcia M."/>
            <person name="Camarero S."/>
            <person name="Miyauchi S."/>
            <person name="Serrano A."/>
            <person name="Linde D."/>
            <person name="Babiker R."/>
            <person name="Drula E."/>
            <person name="Ayuso-Fernandez I."/>
            <person name="Pacheco R."/>
            <person name="Padilla G."/>
            <person name="Ferreira P."/>
            <person name="Barriuso J."/>
            <person name="Kellner H."/>
            <person name="Castanera R."/>
            <person name="Alfaro M."/>
            <person name="Ramirez L."/>
            <person name="Pisabarro A.G."/>
            <person name="Kuo A."/>
            <person name="Tritt A."/>
            <person name="Lipzen A."/>
            <person name="He G."/>
            <person name="Yan M."/>
            <person name="Ng V."/>
            <person name="Cullen D."/>
            <person name="Martin F."/>
            <person name="Rosso M.-N."/>
            <person name="Henrissat B."/>
            <person name="Hibbett D."/>
            <person name="Martinez A.T."/>
            <person name="Grigoriev I.V."/>
        </authorList>
    </citation>
    <scope>NUCLEOTIDE SEQUENCE</scope>
    <source>
        <strain evidence="1">ATCC 90797</strain>
    </source>
</reference>
<evidence type="ECO:0000313" key="1">
    <source>
        <dbReference type="EMBL" id="KAF9488249.1"/>
    </source>
</evidence>
<dbReference type="AlphaFoldDB" id="A0A9P5ZKZ3"/>
<proteinExistence type="predicted"/>
<organism evidence="1 2">
    <name type="scientific">Pleurotus eryngii</name>
    <name type="common">Boletus of the steppes</name>
    <dbReference type="NCBI Taxonomy" id="5323"/>
    <lineage>
        <taxon>Eukaryota</taxon>
        <taxon>Fungi</taxon>
        <taxon>Dikarya</taxon>
        <taxon>Basidiomycota</taxon>
        <taxon>Agaricomycotina</taxon>
        <taxon>Agaricomycetes</taxon>
        <taxon>Agaricomycetidae</taxon>
        <taxon>Agaricales</taxon>
        <taxon>Pleurotineae</taxon>
        <taxon>Pleurotaceae</taxon>
        <taxon>Pleurotus</taxon>
    </lineage>
</organism>
<name>A0A9P5ZKZ3_PLEER</name>
<keyword evidence="2" id="KW-1185">Reference proteome</keyword>
<protein>
    <submittedName>
        <fullName evidence="1">Uncharacterized protein</fullName>
    </submittedName>
</protein>
<dbReference type="Proteomes" id="UP000807025">
    <property type="component" value="Unassembled WGS sequence"/>
</dbReference>
<dbReference type="OrthoDB" id="3043088at2759"/>
<sequence length="236" mass="26227">MPNRGSTNAGAAGGIKNDWMKWGDVAITGVCVLMMLRGIISRHLMKGSSLIIPLQSKRVKVSQCVFPICAAHPKPPVKLSTAIPLPPIALFTTIAITITCILSQRISPWLWGDEASDSQGIPTAAQPSNPPPPSCLHPLPHCNIPPFWRCPPTAHFSQADGLFKDKHRGRHLVIELIKQAKKEWECKHERASKTLSEAVAEYEHWYKRLPPKGFDDWQLLHNILYGYCVVIAYSPC</sequence>
<accession>A0A9P5ZKZ3</accession>